<keyword evidence="2" id="KW-1133">Transmembrane helix</keyword>
<feature type="domain" description="SSD" evidence="3">
    <location>
        <begin position="54"/>
        <end position="127"/>
    </location>
</feature>
<keyword evidence="2" id="KW-0812">Transmembrane</keyword>
<evidence type="ECO:0000259" key="3">
    <source>
        <dbReference type="PROSITE" id="PS50156"/>
    </source>
</evidence>
<dbReference type="Pfam" id="PF12349">
    <property type="entry name" value="Sterol-sensing"/>
    <property type="match status" value="1"/>
</dbReference>
<feature type="transmembrane region" description="Helical" evidence="2">
    <location>
        <begin position="55"/>
        <end position="73"/>
    </location>
</feature>
<reference evidence="4" key="1">
    <citation type="journal article" date="2016" name="Sci. Rep.">
        <title>Molecular characterization of firefly nuptial gifts: a multi-omics approach sheds light on postcopulatory sexual selection.</title>
        <authorList>
            <person name="Al-Wathiqui N."/>
            <person name="Fallon T.R."/>
            <person name="South A."/>
            <person name="Weng J.K."/>
            <person name="Lewis S.M."/>
        </authorList>
    </citation>
    <scope>NUCLEOTIDE SEQUENCE</scope>
</reference>
<accession>A0A1Y1L8L7</accession>
<dbReference type="InterPro" id="IPR000731">
    <property type="entry name" value="SSD"/>
</dbReference>
<evidence type="ECO:0000313" key="4">
    <source>
        <dbReference type="EMBL" id="JAV69131.1"/>
    </source>
</evidence>
<dbReference type="AlphaFoldDB" id="A0A1Y1L8L7"/>
<dbReference type="PANTHER" id="PTHR10796:SF130">
    <property type="entry name" value="PATCHED DOMAIN-CONTAINING PROTEIN 3-LIKE PROTEIN"/>
    <property type="match status" value="1"/>
</dbReference>
<evidence type="ECO:0000256" key="2">
    <source>
        <dbReference type="SAM" id="Phobius"/>
    </source>
</evidence>
<dbReference type="SUPFAM" id="SSF82866">
    <property type="entry name" value="Multidrug efflux transporter AcrB transmembrane domain"/>
    <property type="match status" value="1"/>
</dbReference>
<name>A0A1Y1L8L7_PHOPY</name>
<organism evidence="4">
    <name type="scientific">Photinus pyralis</name>
    <name type="common">Common eastern firefly</name>
    <name type="synonym">Lampyris pyralis</name>
    <dbReference type="NCBI Taxonomy" id="7054"/>
    <lineage>
        <taxon>Eukaryota</taxon>
        <taxon>Metazoa</taxon>
        <taxon>Ecdysozoa</taxon>
        <taxon>Arthropoda</taxon>
        <taxon>Hexapoda</taxon>
        <taxon>Insecta</taxon>
        <taxon>Pterygota</taxon>
        <taxon>Neoptera</taxon>
        <taxon>Endopterygota</taxon>
        <taxon>Coleoptera</taxon>
        <taxon>Polyphaga</taxon>
        <taxon>Elateriformia</taxon>
        <taxon>Elateroidea</taxon>
        <taxon>Lampyridae</taxon>
        <taxon>Lampyrinae</taxon>
        <taxon>Photinus</taxon>
    </lineage>
</organism>
<protein>
    <recommendedName>
        <fullName evidence="3">SSD domain-containing protein</fullName>
    </recommendedName>
</protein>
<dbReference type="PANTHER" id="PTHR10796">
    <property type="entry name" value="PATCHED-RELATED"/>
    <property type="match status" value="1"/>
</dbReference>
<dbReference type="GO" id="GO:0016020">
    <property type="term" value="C:membrane"/>
    <property type="evidence" value="ECO:0007669"/>
    <property type="project" value="TreeGrafter"/>
</dbReference>
<sequence>MAGTADWASLDALEWENGFNALLANISKNGTELGIYYSAARSFGDLTAESMFQDMDILVVGVAIMIFYVQFVISKFNCVEARIVLGYMGLLSVGMACIVACGLCSLVGISYGPVHTSLPFLLMGLGMITRSSTFA</sequence>
<dbReference type="InterPro" id="IPR051697">
    <property type="entry name" value="Patched_domain-protein"/>
</dbReference>
<dbReference type="EMBL" id="GEZM01063301">
    <property type="protein sequence ID" value="JAV69131.1"/>
    <property type="molecule type" value="Transcribed_RNA"/>
</dbReference>
<proteinExistence type="inferred from homology"/>
<dbReference type="PROSITE" id="PS50156">
    <property type="entry name" value="SSD"/>
    <property type="match status" value="1"/>
</dbReference>
<dbReference type="InterPro" id="IPR053958">
    <property type="entry name" value="HMGCR/SNAP/NPC1-like_SSD"/>
</dbReference>
<comment type="similarity">
    <text evidence="1">Belongs to the patched family.</text>
</comment>
<evidence type="ECO:0000256" key="1">
    <source>
        <dbReference type="ARBA" id="ARBA00005585"/>
    </source>
</evidence>
<keyword evidence="2" id="KW-0472">Membrane</keyword>
<feature type="transmembrane region" description="Helical" evidence="2">
    <location>
        <begin position="85"/>
        <end position="111"/>
    </location>
</feature>